<evidence type="ECO:0000256" key="5">
    <source>
        <dbReference type="ARBA" id="ARBA00022989"/>
    </source>
</evidence>
<evidence type="ECO:0000256" key="7">
    <source>
        <dbReference type="SAM" id="Phobius"/>
    </source>
</evidence>
<keyword evidence="4 7" id="KW-0812">Transmembrane</keyword>
<dbReference type="PANTHER" id="PTHR33778">
    <property type="entry name" value="PROTEIN MGTC"/>
    <property type="match status" value="1"/>
</dbReference>
<feature type="domain" description="MgtC/SapB/SrpB/YhiD N-terminal" evidence="8">
    <location>
        <begin position="13"/>
        <end position="137"/>
    </location>
</feature>
<evidence type="ECO:0000259" key="8">
    <source>
        <dbReference type="Pfam" id="PF02308"/>
    </source>
</evidence>
<keyword evidence="9" id="KW-0808">Transferase</keyword>
<dbReference type="GO" id="GO:0008168">
    <property type="term" value="F:methyltransferase activity"/>
    <property type="evidence" value="ECO:0007669"/>
    <property type="project" value="UniProtKB-KW"/>
</dbReference>
<keyword evidence="5 7" id="KW-1133">Transmembrane helix</keyword>
<organism evidence="9 10">
    <name type="scientific">Clostridium folliculivorans</name>
    <dbReference type="NCBI Taxonomy" id="2886038"/>
    <lineage>
        <taxon>Bacteria</taxon>
        <taxon>Bacillati</taxon>
        <taxon>Bacillota</taxon>
        <taxon>Clostridia</taxon>
        <taxon>Eubacteriales</taxon>
        <taxon>Clostridiaceae</taxon>
        <taxon>Clostridium</taxon>
    </lineage>
</organism>
<dbReference type="Proteomes" id="UP001057868">
    <property type="component" value="Unassembled WGS sequence"/>
</dbReference>
<feature type="transmembrane region" description="Helical" evidence="7">
    <location>
        <begin position="34"/>
        <end position="53"/>
    </location>
</feature>
<evidence type="ECO:0000256" key="4">
    <source>
        <dbReference type="ARBA" id="ARBA00022692"/>
    </source>
</evidence>
<feature type="transmembrane region" description="Helical" evidence="7">
    <location>
        <begin position="103"/>
        <end position="132"/>
    </location>
</feature>
<dbReference type="GO" id="GO:0005886">
    <property type="term" value="C:plasma membrane"/>
    <property type="evidence" value="ECO:0007669"/>
    <property type="project" value="UniProtKB-SubCell"/>
</dbReference>
<keyword evidence="9" id="KW-0489">Methyltransferase</keyword>
<evidence type="ECO:0000313" key="10">
    <source>
        <dbReference type="Proteomes" id="UP001057868"/>
    </source>
</evidence>
<comment type="similarity">
    <text evidence="2">Belongs to the MgtC/SapB family.</text>
</comment>
<evidence type="ECO:0000256" key="1">
    <source>
        <dbReference type="ARBA" id="ARBA00004651"/>
    </source>
</evidence>
<gene>
    <name evidence="9" type="ORF">CFOLD11_03280</name>
</gene>
<protein>
    <submittedName>
        <fullName evidence="9">Methyltransferase</fullName>
    </submittedName>
</protein>
<feature type="transmembrane region" description="Helical" evidence="7">
    <location>
        <begin position="73"/>
        <end position="91"/>
    </location>
</feature>
<comment type="caution">
    <text evidence="9">The sequence shown here is derived from an EMBL/GenBank/DDBJ whole genome shotgun (WGS) entry which is preliminary data.</text>
</comment>
<evidence type="ECO:0000256" key="3">
    <source>
        <dbReference type="ARBA" id="ARBA00022475"/>
    </source>
</evidence>
<dbReference type="EMBL" id="BQXY01000001">
    <property type="protein sequence ID" value="GKU23502.1"/>
    <property type="molecule type" value="Genomic_DNA"/>
</dbReference>
<accession>A0A9W5XYX9</accession>
<comment type="subcellular location">
    <subcellularLocation>
        <location evidence="1">Cell membrane</location>
        <topology evidence="1">Multi-pass membrane protein</topology>
    </subcellularLocation>
</comment>
<dbReference type="GO" id="GO:0032259">
    <property type="term" value="P:methylation"/>
    <property type="evidence" value="ECO:0007669"/>
    <property type="project" value="UniProtKB-KW"/>
</dbReference>
<dbReference type="RefSeq" id="WP_261850579.1">
    <property type="nucleotide sequence ID" value="NZ_BQXY01000001.1"/>
</dbReference>
<dbReference type="InterPro" id="IPR049177">
    <property type="entry name" value="MgtC_SapB_SrpB_YhiD_N"/>
</dbReference>
<keyword evidence="3" id="KW-1003">Cell membrane</keyword>
<dbReference type="AlphaFoldDB" id="A0A9W5XYX9"/>
<dbReference type="PANTHER" id="PTHR33778:SF1">
    <property type="entry name" value="MAGNESIUM TRANSPORTER YHID-RELATED"/>
    <property type="match status" value="1"/>
</dbReference>
<proteinExistence type="inferred from homology"/>
<keyword evidence="10" id="KW-1185">Reference proteome</keyword>
<name>A0A9W5XYX9_9CLOT</name>
<evidence type="ECO:0000256" key="6">
    <source>
        <dbReference type="ARBA" id="ARBA00023136"/>
    </source>
</evidence>
<evidence type="ECO:0000313" key="9">
    <source>
        <dbReference type="EMBL" id="GKU23502.1"/>
    </source>
</evidence>
<reference evidence="9" key="1">
    <citation type="journal article" date="2023" name="Int. J. Syst. Evol. Microbiol.">
        <title>&lt;i&gt;Clostridium folliculivorans&lt;/i&gt; sp. nov., isolated from soil samples of an organic paddy in Japan.</title>
        <authorList>
            <person name="Tazawa J."/>
            <person name="Kobayashi H."/>
            <person name="Tanizawa Y."/>
            <person name="Uchino A."/>
            <person name="Tanaka F."/>
            <person name="Urashima Y."/>
            <person name="Miura S."/>
            <person name="Sakamoto M."/>
            <person name="Ohkuma M."/>
            <person name="Tohno M."/>
        </authorList>
    </citation>
    <scope>NUCLEOTIDE SEQUENCE</scope>
    <source>
        <strain evidence="9">D1-1</strain>
    </source>
</reference>
<evidence type="ECO:0000256" key="2">
    <source>
        <dbReference type="ARBA" id="ARBA00009298"/>
    </source>
</evidence>
<dbReference type="InterPro" id="IPR003416">
    <property type="entry name" value="MgtC/SapB/SrpB/YhiD_fam"/>
</dbReference>
<sequence>MDYKMILEQLSRLLIASFCGILVGWERKSRMKEAGIRTHFIVALGAALMMIISKYGFQDSEAFLKVPIDPTRIAAQIVSGVGFLGAGAIFMQKNTIRGLTTAAGIWVTAGIGMAIGAGIYSVGFAATIIIIIGQTVLHADYKWLSSPKAVQVNVTATNQEKVVKDINDRLKSNGIAILKIKIVKRHEDELIDLKMILKVNSSITPIDIVDIIESDKNIRSVEV</sequence>
<dbReference type="PRINTS" id="PR01837">
    <property type="entry name" value="MGTCSAPBPROT"/>
</dbReference>
<keyword evidence="6 7" id="KW-0472">Membrane</keyword>
<dbReference type="Pfam" id="PF02308">
    <property type="entry name" value="MgtC"/>
    <property type="match status" value="1"/>
</dbReference>